<dbReference type="OrthoDB" id="9821129at2"/>
<keyword evidence="1" id="KW-1133">Transmembrane helix</keyword>
<evidence type="ECO:0000256" key="1">
    <source>
        <dbReference type="SAM" id="Phobius"/>
    </source>
</evidence>
<accession>A0A4V2Z464</accession>
<dbReference type="EMBL" id="SMFL01000005">
    <property type="protein sequence ID" value="TDE14828.1"/>
    <property type="molecule type" value="Genomic_DNA"/>
</dbReference>
<evidence type="ECO:0000313" key="3">
    <source>
        <dbReference type="Proteomes" id="UP000294850"/>
    </source>
</evidence>
<organism evidence="2 3">
    <name type="scientific">Dyadobacter psychrotolerans</name>
    <dbReference type="NCBI Taxonomy" id="2541721"/>
    <lineage>
        <taxon>Bacteria</taxon>
        <taxon>Pseudomonadati</taxon>
        <taxon>Bacteroidota</taxon>
        <taxon>Cytophagia</taxon>
        <taxon>Cytophagales</taxon>
        <taxon>Spirosomataceae</taxon>
        <taxon>Dyadobacter</taxon>
    </lineage>
</organism>
<comment type="caution">
    <text evidence="2">The sequence shown here is derived from an EMBL/GenBank/DDBJ whole genome shotgun (WGS) entry which is preliminary data.</text>
</comment>
<dbReference type="Proteomes" id="UP000294850">
    <property type="component" value="Unassembled WGS sequence"/>
</dbReference>
<sequence>MIAKQEPDSTREDFIAQITALKKQSVFALLLALVLIITTVYLLILLDQRKTELAASETTLIAKNAELSTMSDSVQKMNKQMETWRQLQMQTEKNERVRTASPIRTADGFIVAAHIDAKVVRAKRFFGYIIYIQDRRKSAISDTLRSILTLEGAITPAIQHIGSAMKFKNSVKYFHDSDKGAAEDILSLLLNLIKERNLSLAEKNLPVIIRAKGKVPVGQFEIWIDN</sequence>
<keyword evidence="3" id="KW-1185">Reference proteome</keyword>
<feature type="transmembrane region" description="Helical" evidence="1">
    <location>
        <begin position="26"/>
        <end position="46"/>
    </location>
</feature>
<keyword evidence="1" id="KW-0472">Membrane</keyword>
<evidence type="ECO:0000313" key="2">
    <source>
        <dbReference type="EMBL" id="TDE14828.1"/>
    </source>
</evidence>
<name>A0A4V2Z464_9BACT</name>
<keyword evidence="1" id="KW-0812">Transmembrane</keyword>
<gene>
    <name evidence="2" type="ORF">E0F88_16740</name>
</gene>
<dbReference type="AlphaFoldDB" id="A0A4V2Z464"/>
<proteinExistence type="predicted"/>
<dbReference type="RefSeq" id="WP_131959412.1">
    <property type="nucleotide sequence ID" value="NZ_SMFL01000005.1"/>
</dbReference>
<protein>
    <submittedName>
        <fullName evidence="2">Uncharacterized protein</fullName>
    </submittedName>
</protein>
<reference evidence="2 3" key="1">
    <citation type="submission" date="2019-03" db="EMBL/GenBank/DDBJ databases">
        <title>Dyadobacter AR-3-6 sp. nov., isolated from arctic soil.</title>
        <authorList>
            <person name="Chaudhary D.K."/>
        </authorList>
    </citation>
    <scope>NUCLEOTIDE SEQUENCE [LARGE SCALE GENOMIC DNA]</scope>
    <source>
        <strain evidence="2 3">AR-3-6</strain>
    </source>
</reference>